<protein>
    <recommendedName>
        <fullName evidence="4">VCBS repeat-containing protein</fullName>
    </recommendedName>
</protein>
<evidence type="ECO:0000313" key="3">
    <source>
        <dbReference type="Proteomes" id="UP000637643"/>
    </source>
</evidence>
<feature type="chain" id="PRO_5037618964" description="VCBS repeat-containing protein" evidence="1">
    <location>
        <begin position="29"/>
        <end position="255"/>
    </location>
</feature>
<name>A0A917BX29_9BACL</name>
<dbReference type="AlphaFoldDB" id="A0A917BX29"/>
<comment type="caution">
    <text evidence="2">The sequence shown here is derived from an EMBL/GenBank/DDBJ whole genome shotgun (WGS) entry which is preliminary data.</text>
</comment>
<dbReference type="Proteomes" id="UP000637643">
    <property type="component" value="Unassembled WGS sequence"/>
</dbReference>
<accession>A0A917BX29</accession>
<sequence length="255" mass="27912">MKKITRTLLAATAAITLTGGLWSVPAGAAAPNWKASYKEYIKQMMKSDNGHLNSQDAEVVLIDLNRDGIPELIAGESYRTVNTVVAAVTFRNGKVVKLQQSGDGQGEESPINFNLGMSAFSVKSNNLKLYKISKTGEYIYIGEDGGSSAISWSGGDYAIRMNGTSLLSTEISTFSGSDDEGNEYENYSFNKKAVSKKDYDRLQKTYYAKMKEVKSGAVSVRPQDLYDFEQEKANVAGIERFLNSFKPISTAGQKK</sequence>
<evidence type="ECO:0008006" key="4">
    <source>
        <dbReference type="Google" id="ProtNLM"/>
    </source>
</evidence>
<organism evidence="2 3">
    <name type="scientific">Paenibacillus albidus</name>
    <dbReference type="NCBI Taxonomy" id="2041023"/>
    <lineage>
        <taxon>Bacteria</taxon>
        <taxon>Bacillati</taxon>
        <taxon>Bacillota</taxon>
        <taxon>Bacilli</taxon>
        <taxon>Bacillales</taxon>
        <taxon>Paenibacillaceae</taxon>
        <taxon>Paenibacillus</taxon>
    </lineage>
</organism>
<keyword evidence="3" id="KW-1185">Reference proteome</keyword>
<keyword evidence="1" id="KW-0732">Signal</keyword>
<dbReference type="RefSeq" id="WP_189021859.1">
    <property type="nucleotide sequence ID" value="NZ_BMKR01000001.1"/>
</dbReference>
<reference evidence="2" key="1">
    <citation type="journal article" date="2014" name="Int. J. Syst. Evol. Microbiol.">
        <title>Complete genome sequence of Corynebacterium casei LMG S-19264T (=DSM 44701T), isolated from a smear-ripened cheese.</title>
        <authorList>
            <consortium name="US DOE Joint Genome Institute (JGI-PGF)"/>
            <person name="Walter F."/>
            <person name="Albersmeier A."/>
            <person name="Kalinowski J."/>
            <person name="Ruckert C."/>
        </authorList>
    </citation>
    <scope>NUCLEOTIDE SEQUENCE</scope>
    <source>
        <strain evidence="2">CGMCC 1.16134</strain>
    </source>
</reference>
<evidence type="ECO:0000313" key="2">
    <source>
        <dbReference type="EMBL" id="GGF61450.1"/>
    </source>
</evidence>
<proteinExistence type="predicted"/>
<reference evidence="2" key="2">
    <citation type="submission" date="2020-09" db="EMBL/GenBank/DDBJ databases">
        <authorList>
            <person name="Sun Q."/>
            <person name="Zhou Y."/>
        </authorList>
    </citation>
    <scope>NUCLEOTIDE SEQUENCE</scope>
    <source>
        <strain evidence="2">CGMCC 1.16134</strain>
    </source>
</reference>
<evidence type="ECO:0000256" key="1">
    <source>
        <dbReference type="SAM" id="SignalP"/>
    </source>
</evidence>
<dbReference type="EMBL" id="BMKR01000001">
    <property type="protein sequence ID" value="GGF61450.1"/>
    <property type="molecule type" value="Genomic_DNA"/>
</dbReference>
<feature type="signal peptide" evidence="1">
    <location>
        <begin position="1"/>
        <end position="28"/>
    </location>
</feature>
<gene>
    <name evidence="2" type="ORF">GCM10010912_03320</name>
</gene>